<proteinExistence type="inferred from homology"/>
<evidence type="ECO:0000313" key="7">
    <source>
        <dbReference type="Proteomes" id="UP000178951"/>
    </source>
</evidence>
<feature type="domain" description="Alanine racemase N-terminal" evidence="5">
    <location>
        <begin position="3"/>
        <end position="211"/>
    </location>
</feature>
<feature type="modified residue" description="N6-(pyridoxal phosphate)lysine" evidence="2 3">
    <location>
        <position position="25"/>
    </location>
</feature>
<evidence type="ECO:0000256" key="4">
    <source>
        <dbReference type="RuleBase" id="RU004514"/>
    </source>
</evidence>
<dbReference type="PANTHER" id="PTHR10146:SF14">
    <property type="entry name" value="PYRIDOXAL PHOSPHATE HOMEOSTASIS PROTEIN"/>
    <property type="match status" value="1"/>
</dbReference>
<dbReference type="SUPFAM" id="SSF51419">
    <property type="entry name" value="PLP-binding barrel"/>
    <property type="match status" value="1"/>
</dbReference>
<dbReference type="PANTHER" id="PTHR10146">
    <property type="entry name" value="PROLINE SYNTHETASE CO-TRANSCRIBED BACTERIAL HOMOLOG PROTEIN"/>
    <property type="match status" value="1"/>
</dbReference>
<dbReference type="AlphaFoldDB" id="A0A1F4TTT1"/>
<dbReference type="Proteomes" id="UP000178951">
    <property type="component" value="Unassembled WGS sequence"/>
</dbReference>
<comment type="cofactor">
    <cofactor evidence="3">
        <name>pyridoxal 5'-phosphate</name>
        <dbReference type="ChEBI" id="CHEBI:597326"/>
    </cofactor>
</comment>
<gene>
    <name evidence="6" type="ORF">A2311_04730</name>
</gene>
<dbReference type="Gene3D" id="3.20.20.10">
    <property type="entry name" value="Alanine racemase"/>
    <property type="match status" value="1"/>
</dbReference>
<dbReference type="InterPro" id="IPR001608">
    <property type="entry name" value="Ala_racemase_N"/>
</dbReference>
<sequence>MGIAQNIQRLKNSLPPEVKLVAVIKNIPLEQVCEAVEAGVISLGENRVQEAAGRYQFLRQKYPTIELQMIGHLQRNKVRQALDIFDIIQSVDSERLALEIGRRAPRPVPILIEVNTSGEKSKSGVEIVQAIELVRTVAQIDNLKIQGLMTIGPLSGEARASFRALRELRDELIRLKLPGVEMRWLSMGMTEDWPTAVEEGANLIRIGRGIFQGG</sequence>
<evidence type="ECO:0000313" key="6">
    <source>
        <dbReference type="EMBL" id="OGC35473.1"/>
    </source>
</evidence>
<comment type="similarity">
    <text evidence="2 4">Belongs to the pyridoxal phosphate-binding protein YggS/PROSC family.</text>
</comment>
<evidence type="ECO:0000256" key="2">
    <source>
        <dbReference type="HAMAP-Rule" id="MF_02087"/>
    </source>
</evidence>
<evidence type="ECO:0000256" key="1">
    <source>
        <dbReference type="ARBA" id="ARBA00022898"/>
    </source>
</evidence>
<dbReference type="NCBIfam" id="TIGR00044">
    <property type="entry name" value="YggS family pyridoxal phosphate-dependent enzyme"/>
    <property type="match status" value="1"/>
</dbReference>
<comment type="function">
    <text evidence="2">Pyridoxal 5'-phosphate (PLP)-binding protein, which is involved in PLP homeostasis.</text>
</comment>
<dbReference type="InterPro" id="IPR011078">
    <property type="entry name" value="PyrdxlP_homeostasis"/>
</dbReference>
<dbReference type="PIRSF" id="PIRSF004848">
    <property type="entry name" value="YBL036c_PLPDEIII"/>
    <property type="match status" value="1"/>
</dbReference>
<dbReference type="GO" id="GO:0030170">
    <property type="term" value="F:pyridoxal phosphate binding"/>
    <property type="evidence" value="ECO:0007669"/>
    <property type="project" value="UniProtKB-UniRule"/>
</dbReference>
<organism evidence="6 7">
    <name type="scientific">candidate division WOR-1 bacterium RIFOXYB2_FULL_48_7</name>
    <dbReference type="NCBI Taxonomy" id="1802583"/>
    <lineage>
        <taxon>Bacteria</taxon>
        <taxon>Bacillati</taxon>
        <taxon>Saganbacteria</taxon>
    </lineage>
</organism>
<dbReference type="InterPro" id="IPR029066">
    <property type="entry name" value="PLP-binding_barrel"/>
</dbReference>
<accession>A0A1F4TTT1</accession>
<keyword evidence="1 2" id="KW-0663">Pyridoxal phosphate</keyword>
<evidence type="ECO:0000256" key="3">
    <source>
        <dbReference type="PIRSR" id="PIRSR004848-1"/>
    </source>
</evidence>
<dbReference type="STRING" id="1802583.A2311_04730"/>
<dbReference type="CDD" id="cd00635">
    <property type="entry name" value="PLPDE_III_YBL036c_like"/>
    <property type="match status" value="1"/>
</dbReference>
<evidence type="ECO:0000259" key="5">
    <source>
        <dbReference type="Pfam" id="PF01168"/>
    </source>
</evidence>
<dbReference type="Pfam" id="PF01168">
    <property type="entry name" value="Ala_racemase_N"/>
    <property type="match status" value="1"/>
</dbReference>
<protein>
    <recommendedName>
        <fullName evidence="2">Pyridoxal phosphate homeostasis protein</fullName>
        <shortName evidence="2">PLP homeostasis protein</shortName>
    </recommendedName>
</protein>
<comment type="caution">
    <text evidence="6">The sequence shown here is derived from an EMBL/GenBank/DDBJ whole genome shotgun (WGS) entry which is preliminary data.</text>
</comment>
<dbReference type="HAMAP" id="MF_02087">
    <property type="entry name" value="PLP_homeostasis"/>
    <property type="match status" value="1"/>
</dbReference>
<dbReference type="EMBL" id="MEUF01000027">
    <property type="protein sequence ID" value="OGC35473.1"/>
    <property type="molecule type" value="Genomic_DNA"/>
</dbReference>
<name>A0A1F4TTT1_UNCSA</name>
<reference evidence="6 7" key="1">
    <citation type="journal article" date="2016" name="Nat. Commun.">
        <title>Thousands of microbial genomes shed light on interconnected biogeochemical processes in an aquifer system.</title>
        <authorList>
            <person name="Anantharaman K."/>
            <person name="Brown C.T."/>
            <person name="Hug L.A."/>
            <person name="Sharon I."/>
            <person name="Castelle C.J."/>
            <person name="Probst A.J."/>
            <person name="Thomas B.C."/>
            <person name="Singh A."/>
            <person name="Wilkins M.J."/>
            <person name="Karaoz U."/>
            <person name="Brodie E.L."/>
            <person name="Williams K.H."/>
            <person name="Hubbard S.S."/>
            <person name="Banfield J.F."/>
        </authorList>
    </citation>
    <scope>NUCLEOTIDE SEQUENCE [LARGE SCALE GENOMIC DNA]</scope>
</reference>